<evidence type="ECO:0000256" key="1">
    <source>
        <dbReference type="ARBA" id="ARBA00001947"/>
    </source>
</evidence>
<feature type="active site" description="Proton acceptor" evidence="8">
    <location>
        <position position="119"/>
    </location>
</feature>
<evidence type="ECO:0000256" key="4">
    <source>
        <dbReference type="ARBA" id="ARBA00022801"/>
    </source>
</evidence>
<comment type="caution">
    <text evidence="11">The sequence shown here is derived from an EMBL/GenBank/DDBJ whole genome shotgun (WGS) entry which is preliminary data.</text>
</comment>
<proteinExistence type="inferred from homology"/>
<organism evidence="11 12">
    <name type="scientific">Candidatus Termititenax persephonae</name>
    <dbReference type="NCBI Taxonomy" id="2218525"/>
    <lineage>
        <taxon>Bacteria</taxon>
        <taxon>Bacillati</taxon>
        <taxon>Candidatus Margulisiibacteriota</taxon>
        <taxon>Candidatus Termititenacia</taxon>
        <taxon>Candidatus Termititenacales</taxon>
        <taxon>Candidatus Termititenacaceae</taxon>
        <taxon>Candidatus Termititenax</taxon>
    </lineage>
</organism>
<evidence type="ECO:0000256" key="3">
    <source>
        <dbReference type="ARBA" id="ARBA00022723"/>
    </source>
</evidence>
<evidence type="ECO:0000256" key="7">
    <source>
        <dbReference type="PIRNR" id="PIRNR001123"/>
    </source>
</evidence>
<dbReference type="PROSITE" id="PS00758">
    <property type="entry name" value="ARGE_DAPE_CPG2_1"/>
    <property type="match status" value="1"/>
</dbReference>
<dbReference type="InterPro" id="IPR011650">
    <property type="entry name" value="Peptidase_M20_dimer"/>
</dbReference>
<evidence type="ECO:0000256" key="2">
    <source>
        <dbReference type="ARBA" id="ARBA00022670"/>
    </source>
</evidence>
<feature type="domain" description="Peptidase M20 dimerisation" evidence="10">
    <location>
        <begin position="162"/>
        <end position="249"/>
    </location>
</feature>
<keyword evidence="12" id="KW-1185">Reference proteome</keyword>
<dbReference type="NCBIfam" id="TIGR01883">
    <property type="entry name" value="PepT-like"/>
    <property type="match status" value="1"/>
</dbReference>
<protein>
    <submittedName>
        <fullName evidence="11">Peptidase T</fullName>
    </submittedName>
</protein>
<keyword evidence="3 9" id="KW-0479">Metal-binding</keyword>
<keyword evidence="2" id="KW-0645">Protease</keyword>
<evidence type="ECO:0000256" key="6">
    <source>
        <dbReference type="ARBA" id="ARBA00023049"/>
    </source>
</evidence>
<evidence type="ECO:0000256" key="9">
    <source>
        <dbReference type="PIRSR" id="PIRSR001123-2"/>
    </source>
</evidence>
<feature type="binding site" evidence="9">
    <location>
        <position position="143"/>
    </location>
    <ligand>
        <name>Zn(2+)</name>
        <dbReference type="ChEBI" id="CHEBI:29105"/>
        <label>1</label>
    </ligand>
</feature>
<dbReference type="GO" id="GO:0004177">
    <property type="term" value="F:aminopeptidase activity"/>
    <property type="evidence" value="ECO:0007669"/>
    <property type="project" value="UniProtKB-UniRule"/>
</dbReference>
<reference evidence="11 12" key="1">
    <citation type="journal article" date="2019" name="ISME J.">
        <title>Genome analyses of uncultured TG2/ZB3 bacteria in 'Margulisbacteria' specifically attached to ectosymbiotic spirochetes of protists in the termite gut.</title>
        <authorList>
            <person name="Utami Y.D."/>
            <person name="Kuwahara H."/>
            <person name="Igai K."/>
            <person name="Murakami T."/>
            <person name="Sugaya K."/>
            <person name="Morikawa T."/>
            <person name="Nagura Y."/>
            <person name="Yuki M."/>
            <person name="Deevong P."/>
            <person name="Inoue T."/>
            <person name="Kihara K."/>
            <person name="Lo N."/>
            <person name="Yamada A."/>
            <person name="Ohkuma M."/>
            <person name="Hongoh Y."/>
        </authorList>
    </citation>
    <scope>NUCLEOTIDE SEQUENCE [LARGE SCALE GENOMIC DNA]</scope>
    <source>
        <strain evidence="11">NkOx7-02</strain>
    </source>
</reference>
<dbReference type="InterPro" id="IPR002933">
    <property type="entry name" value="Peptidase_M20"/>
</dbReference>
<evidence type="ECO:0000313" key="11">
    <source>
        <dbReference type="EMBL" id="GBR76791.1"/>
    </source>
</evidence>
<dbReference type="AlphaFoldDB" id="A0A388TIM0"/>
<dbReference type="PIRSF" id="PIRSF001123">
    <property type="entry name" value="PepA_GA"/>
    <property type="match status" value="1"/>
</dbReference>
<keyword evidence="6" id="KW-0482">Metalloprotease</keyword>
<evidence type="ECO:0000256" key="5">
    <source>
        <dbReference type="ARBA" id="ARBA00022833"/>
    </source>
</evidence>
<dbReference type="InterPro" id="IPR008007">
    <property type="entry name" value="Peptidase_M42"/>
</dbReference>
<dbReference type="GO" id="GO:0008237">
    <property type="term" value="F:metallopeptidase activity"/>
    <property type="evidence" value="ECO:0007669"/>
    <property type="project" value="UniProtKB-KW"/>
</dbReference>
<dbReference type="InterPro" id="IPR036264">
    <property type="entry name" value="Bact_exopeptidase_dim_dom"/>
</dbReference>
<evidence type="ECO:0000313" key="12">
    <source>
        <dbReference type="Proteomes" id="UP000275925"/>
    </source>
</evidence>
<keyword evidence="5" id="KW-0862">Zinc</keyword>
<dbReference type="Pfam" id="PF01546">
    <property type="entry name" value="Peptidase_M20"/>
    <property type="match status" value="1"/>
</dbReference>
<comment type="similarity">
    <text evidence="7">Belongs to the peptidase M42 family.</text>
</comment>
<evidence type="ECO:0000256" key="8">
    <source>
        <dbReference type="PIRSR" id="PIRSR001123-1"/>
    </source>
</evidence>
<dbReference type="GO" id="GO:0046872">
    <property type="term" value="F:metal ion binding"/>
    <property type="evidence" value="ECO:0007669"/>
    <property type="project" value="UniProtKB-UniRule"/>
</dbReference>
<dbReference type="Proteomes" id="UP000275925">
    <property type="component" value="Unassembled WGS sequence"/>
</dbReference>
<dbReference type="GO" id="GO:0006508">
    <property type="term" value="P:proteolysis"/>
    <property type="evidence" value="ECO:0007669"/>
    <property type="project" value="UniProtKB-KW"/>
</dbReference>
<evidence type="ECO:0000259" key="10">
    <source>
        <dbReference type="Pfam" id="PF07687"/>
    </source>
</evidence>
<dbReference type="Gene3D" id="3.30.70.360">
    <property type="match status" value="1"/>
</dbReference>
<dbReference type="SUPFAM" id="SSF55031">
    <property type="entry name" value="Bacterial exopeptidase dimerisation domain"/>
    <property type="match status" value="1"/>
</dbReference>
<dbReference type="InterPro" id="IPR010162">
    <property type="entry name" value="PepT-like"/>
</dbReference>
<feature type="binding site" evidence="9">
    <location>
        <position position="120"/>
    </location>
    <ligand>
        <name>Zn(2+)</name>
        <dbReference type="ChEBI" id="CHEBI:29105"/>
        <label>2</label>
    </ligand>
</feature>
<keyword evidence="4" id="KW-0378">Hydrolase</keyword>
<comment type="cofactor">
    <cofactor evidence="9">
        <name>a divalent metal cation</name>
        <dbReference type="ChEBI" id="CHEBI:60240"/>
    </cofactor>
    <text evidence="9">Binds 2 divalent metal cations per subunit.</text>
</comment>
<gene>
    <name evidence="11" type="primary">pepT</name>
    <name evidence="11" type="ORF">NO2_1283</name>
</gene>
<accession>A0A388TIM0</accession>
<comment type="cofactor">
    <cofactor evidence="1">
        <name>Zn(2+)</name>
        <dbReference type="ChEBI" id="CHEBI:29105"/>
    </cofactor>
</comment>
<feature type="binding site" evidence="9">
    <location>
        <position position="86"/>
    </location>
    <ligand>
        <name>Zn(2+)</name>
        <dbReference type="ChEBI" id="CHEBI:29105"/>
        <label>1</label>
    </ligand>
</feature>
<dbReference type="Gene3D" id="3.40.630.10">
    <property type="entry name" value="Zn peptidases"/>
    <property type="match status" value="1"/>
</dbReference>
<dbReference type="PANTHER" id="PTHR42994:SF2">
    <property type="entry name" value="PEPTIDASE"/>
    <property type="match status" value="1"/>
</dbReference>
<dbReference type="PANTHER" id="PTHR42994">
    <property type="entry name" value="PEPTIDASE T"/>
    <property type="match status" value="1"/>
</dbReference>
<sequence>MVRINSTSGHEAAIRQHLLGELRRLGCRPSVDKKGNIHAVLTGALAHGPTILFNAHMDTVVPGENVRPKVLSDRIVSDGTTILGADDKAGLAGILEMLALLQEKNVLFHKIKIILTVEEEIGLRGAKALLFPAVRADYCFVLDSDGAVGSIVNQSPAQEVLTFKVRGKSAHAGLNPEDGVNAIKIAGLAISQIPSGRLDGETTANVGSVRGGTASNIVPDETIVVTEARSRSEKKLQKQVRGMLHAFRSAAKKLGGSVEIERRREYEAIKQPKNSAIVRVTKIAARRLGLPHTVASSGGGSDASIIFGYGVPTVGLGIGMENVHSKQEYITLRNLTVLPQYLLALLEAAHDYERRRRSK</sequence>
<dbReference type="SUPFAM" id="SSF53187">
    <property type="entry name" value="Zn-dependent exopeptidases"/>
    <property type="match status" value="1"/>
</dbReference>
<name>A0A388TIM0_9BACT</name>
<dbReference type="InterPro" id="IPR001261">
    <property type="entry name" value="ArgE/DapE_CS"/>
</dbReference>
<feature type="binding site" evidence="9">
    <location>
        <position position="86"/>
    </location>
    <ligand>
        <name>Zn(2+)</name>
        <dbReference type="ChEBI" id="CHEBI:29105"/>
        <label>2</label>
    </ligand>
</feature>
<dbReference type="EMBL" id="BGZO01000049">
    <property type="protein sequence ID" value="GBR76791.1"/>
    <property type="molecule type" value="Genomic_DNA"/>
</dbReference>
<dbReference type="Pfam" id="PF07687">
    <property type="entry name" value="M20_dimer"/>
    <property type="match status" value="1"/>
</dbReference>